<dbReference type="PANTHER" id="PTHR18964:SF149">
    <property type="entry name" value="BIFUNCTIONAL UDP-N-ACETYLGLUCOSAMINE 2-EPIMERASE_N-ACETYLMANNOSAMINE KINASE"/>
    <property type="match status" value="1"/>
</dbReference>
<sequence length="322" mass="33541">MTRIYCGIDLGGTSAKLALGDSTGKIIASDSFSTQSDGRPDAVIASIEQHVQKLLRKAGADSLAGLGMGVPGLVDVQEGETRFLPNLPTQWRDIPVARNLSRVLDCPVRLMNDVRTATLGELRFGSGKDSPRDSFAFFSIGTGIGGGIVIDGKLRLGPLGAAGELGHQTMLPDGPRCGCGNRGCLETLSSGPAIAAEGMRLMRMGLAPRLHALTGGATDRVTAKEMALAAAEDPLIDGAIERAFEFLGIAAANVVTVLHPDRIVLGGGVSEIGDRLHRTVKRVISERVGMFPTARIRVICSPLGERAGLQGALALAIASADD</sequence>
<reference evidence="2 3" key="1">
    <citation type="submission" date="2019-08" db="EMBL/GenBank/DDBJ databases">
        <authorList>
            <person name="Dhanesh K."/>
            <person name="Kumar G."/>
            <person name="Sasikala C."/>
            <person name="Venkata Ramana C."/>
        </authorList>
    </citation>
    <scope>NUCLEOTIDE SEQUENCE [LARGE SCALE GENOMIC DNA]</scope>
    <source>
        <strain evidence="2 3">JC645</strain>
    </source>
</reference>
<dbReference type="Pfam" id="PF00480">
    <property type="entry name" value="ROK"/>
    <property type="match status" value="1"/>
</dbReference>
<evidence type="ECO:0000256" key="1">
    <source>
        <dbReference type="ARBA" id="ARBA00006479"/>
    </source>
</evidence>
<organism evidence="2 3">
    <name type="scientific">Roseiconus nitratireducens</name>
    <dbReference type="NCBI Taxonomy" id="2605748"/>
    <lineage>
        <taxon>Bacteria</taxon>
        <taxon>Pseudomonadati</taxon>
        <taxon>Planctomycetota</taxon>
        <taxon>Planctomycetia</taxon>
        <taxon>Pirellulales</taxon>
        <taxon>Pirellulaceae</taxon>
        <taxon>Roseiconus</taxon>
    </lineage>
</organism>
<dbReference type="InterPro" id="IPR043129">
    <property type="entry name" value="ATPase_NBD"/>
</dbReference>
<evidence type="ECO:0000313" key="3">
    <source>
        <dbReference type="Proteomes" id="UP000324479"/>
    </source>
</evidence>
<protein>
    <submittedName>
        <fullName evidence="2">ROK family protein</fullName>
    </submittedName>
</protein>
<comment type="caution">
    <text evidence="2">The sequence shown here is derived from an EMBL/GenBank/DDBJ whole genome shotgun (WGS) entry which is preliminary data.</text>
</comment>
<dbReference type="RefSeq" id="WP_150078577.1">
    <property type="nucleotide sequence ID" value="NZ_VWOX01000013.1"/>
</dbReference>
<comment type="similarity">
    <text evidence="1">Belongs to the ROK (NagC/XylR) family.</text>
</comment>
<dbReference type="PROSITE" id="PS01125">
    <property type="entry name" value="ROK"/>
    <property type="match status" value="1"/>
</dbReference>
<gene>
    <name evidence="2" type="ORF">FYK55_21225</name>
</gene>
<dbReference type="InterPro" id="IPR049874">
    <property type="entry name" value="ROK_cs"/>
</dbReference>
<dbReference type="PANTHER" id="PTHR18964">
    <property type="entry name" value="ROK (REPRESSOR, ORF, KINASE) FAMILY"/>
    <property type="match status" value="1"/>
</dbReference>
<proteinExistence type="inferred from homology"/>
<dbReference type="SUPFAM" id="SSF53067">
    <property type="entry name" value="Actin-like ATPase domain"/>
    <property type="match status" value="1"/>
</dbReference>
<dbReference type="InterPro" id="IPR000600">
    <property type="entry name" value="ROK"/>
</dbReference>
<dbReference type="Gene3D" id="3.30.420.40">
    <property type="match status" value="2"/>
</dbReference>
<dbReference type="Proteomes" id="UP000324479">
    <property type="component" value="Unassembled WGS sequence"/>
</dbReference>
<name>A0A5M6D0D9_9BACT</name>
<keyword evidence="3" id="KW-1185">Reference proteome</keyword>
<accession>A0A5M6D0D9</accession>
<dbReference type="EMBL" id="VWOX01000013">
    <property type="protein sequence ID" value="KAA5540526.1"/>
    <property type="molecule type" value="Genomic_DNA"/>
</dbReference>
<evidence type="ECO:0000313" key="2">
    <source>
        <dbReference type="EMBL" id="KAA5540526.1"/>
    </source>
</evidence>
<dbReference type="AlphaFoldDB" id="A0A5M6D0D9"/>